<evidence type="ECO:0000313" key="3">
    <source>
        <dbReference type="Proteomes" id="UP001595615"/>
    </source>
</evidence>
<keyword evidence="3" id="KW-1185">Reference proteome</keyword>
<keyword evidence="2" id="KW-0560">Oxidoreductase</keyword>
<comment type="caution">
    <text evidence="2">The sequence shown here is derived from an EMBL/GenBank/DDBJ whole genome shotgun (WGS) entry which is preliminary data.</text>
</comment>
<gene>
    <name evidence="2" type="ORF">ACFOMD_09845</name>
</gene>
<dbReference type="EC" id="1.-.-.-" evidence="2"/>
<dbReference type="PANTHER" id="PTHR30543:SF21">
    <property type="entry name" value="NAD(P)H-DEPENDENT FMN REDUCTASE LOT6"/>
    <property type="match status" value="1"/>
</dbReference>
<evidence type="ECO:0000259" key="1">
    <source>
        <dbReference type="Pfam" id="PF03358"/>
    </source>
</evidence>
<dbReference type="InterPro" id="IPR029039">
    <property type="entry name" value="Flavoprotein-like_sf"/>
</dbReference>
<accession>A0ABV7XC95</accession>
<dbReference type="GO" id="GO:0016491">
    <property type="term" value="F:oxidoreductase activity"/>
    <property type="evidence" value="ECO:0007669"/>
    <property type="project" value="UniProtKB-KW"/>
</dbReference>
<name>A0ABV7XC95_9SPHN</name>
<dbReference type="RefSeq" id="WP_380860611.1">
    <property type="nucleotide sequence ID" value="NZ_JBHRXV010000009.1"/>
</dbReference>
<dbReference type="Proteomes" id="UP001595615">
    <property type="component" value="Unassembled WGS sequence"/>
</dbReference>
<proteinExistence type="predicted"/>
<protein>
    <submittedName>
        <fullName evidence="2">NADPH-dependent FMN reductase</fullName>
        <ecNumber evidence="2">1.-.-.-</ecNumber>
    </submittedName>
</protein>
<dbReference type="InterPro" id="IPR050712">
    <property type="entry name" value="NAD(P)H-dep_reductase"/>
</dbReference>
<organism evidence="2 3">
    <name type="scientific">Sphingoaurantiacus capsulatus</name>
    <dbReference type="NCBI Taxonomy" id="1771310"/>
    <lineage>
        <taxon>Bacteria</taxon>
        <taxon>Pseudomonadati</taxon>
        <taxon>Pseudomonadota</taxon>
        <taxon>Alphaproteobacteria</taxon>
        <taxon>Sphingomonadales</taxon>
        <taxon>Sphingosinicellaceae</taxon>
        <taxon>Sphingoaurantiacus</taxon>
    </lineage>
</organism>
<dbReference type="SUPFAM" id="SSF52218">
    <property type="entry name" value="Flavoproteins"/>
    <property type="match status" value="1"/>
</dbReference>
<dbReference type="EMBL" id="JBHRXV010000009">
    <property type="protein sequence ID" value="MFC3712873.1"/>
    <property type="molecule type" value="Genomic_DNA"/>
</dbReference>
<dbReference type="Gene3D" id="3.40.50.360">
    <property type="match status" value="1"/>
</dbReference>
<dbReference type="InterPro" id="IPR005025">
    <property type="entry name" value="FMN_Rdtase-like_dom"/>
</dbReference>
<sequence>MASADSAISIVAIGGTTRPNSSTEKALRQVLAAAERLGARTTLFSGADLALPMYEPGISDRCPLTSRLIEALRTADGVIIGSPGYHGGVSGLVKNVLDYTEDLRSDTRCYLDGRAVGCIGTGAGWQGAAAALTGLRTIVHALRGWNTPIGMTINTIEPVFDDAGSWRDPKLADQAALMAAQVVRFAQQGRALAAEREAAAA</sequence>
<evidence type="ECO:0000313" key="2">
    <source>
        <dbReference type="EMBL" id="MFC3712873.1"/>
    </source>
</evidence>
<feature type="domain" description="NADPH-dependent FMN reductase-like" evidence="1">
    <location>
        <begin position="9"/>
        <end position="148"/>
    </location>
</feature>
<dbReference type="Pfam" id="PF03358">
    <property type="entry name" value="FMN_red"/>
    <property type="match status" value="1"/>
</dbReference>
<reference evidence="3" key="1">
    <citation type="journal article" date="2019" name="Int. J. Syst. Evol. Microbiol.">
        <title>The Global Catalogue of Microorganisms (GCM) 10K type strain sequencing project: providing services to taxonomists for standard genome sequencing and annotation.</title>
        <authorList>
            <consortium name="The Broad Institute Genomics Platform"/>
            <consortium name="The Broad Institute Genome Sequencing Center for Infectious Disease"/>
            <person name="Wu L."/>
            <person name="Ma J."/>
        </authorList>
    </citation>
    <scope>NUCLEOTIDE SEQUENCE [LARGE SCALE GENOMIC DNA]</scope>
    <source>
        <strain evidence="3">KCTC 42644</strain>
    </source>
</reference>
<dbReference type="PANTHER" id="PTHR30543">
    <property type="entry name" value="CHROMATE REDUCTASE"/>
    <property type="match status" value="1"/>
</dbReference>